<keyword evidence="3" id="KW-1185">Reference proteome</keyword>
<evidence type="ECO:0000313" key="3">
    <source>
        <dbReference type="Proteomes" id="UP000198900"/>
    </source>
</evidence>
<proteinExistence type="predicted"/>
<organism evidence="2 3">
    <name type="scientific">Paraburkholderia steynii</name>
    <dbReference type="NCBI Taxonomy" id="1245441"/>
    <lineage>
        <taxon>Bacteria</taxon>
        <taxon>Pseudomonadati</taxon>
        <taxon>Pseudomonadota</taxon>
        <taxon>Betaproteobacteria</taxon>
        <taxon>Burkholderiales</taxon>
        <taxon>Burkholderiaceae</taxon>
        <taxon>Paraburkholderia</taxon>
    </lineage>
</organism>
<evidence type="ECO:0000313" key="2">
    <source>
        <dbReference type="EMBL" id="SDJ51368.1"/>
    </source>
</evidence>
<accession>A0A7Z7BLC7</accession>
<dbReference type="AlphaFoldDB" id="A0A7Z7BLC7"/>
<comment type="caution">
    <text evidence="2">The sequence shown here is derived from an EMBL/GenBank/DDBJ whole genome shotgun (WGS) entry which is preliminary data.</text>
</comment>
<dbReference type="RefSeq" id="WP_244187084.1">
    <property type="nucleotide sequence ID" value="NZ_FNDI01000057.1"/>
</dbReference>
<reference evidence="2" key="1">
    <citation type="submission" date="2016-10" db="EMBL/GenBank/DDBJ databases">
        <authorList>
            <person name="Varghese N."/>
            <person name="Submissions S."/>
        </authorList>
    </citation>
    <scope>NUCLEOTIDE SEQUENCE [LARGE SCALE GENOMIC DNA]</scope>
    <source>
        <strain evidence="2">YR281</strain>
    </source>
</reference>
<dbReference type="EMBL" id="FNDI01000057">
    <property type="protein sequence ID" value="SDJ51368.1"/>
    <property type="molecule type" value="Genomic_DNA"/>
</dbReference>
<feature type="compositionally biased region" description="Basic and acidic residues" evidence="1">
    <location>
        <begin position="42"/>
        <end position="53"/>
    </location>
</feature>
<protein>
    <submittedName>
        <fullName evidence="2">Uncharacterized protein</fullName>
    </submittedName>
</protein>
<feature type="region of interest" description="Disordered" evidence="1">
    <location>
        <begin position="1"/>
        <end position="53"/>
    </location>
</feature>
<name>A0A7Z7BLC7_9BURK</name>
<evidence type="ECO:0000256" key="1">
    <source>
        <dbReference type="SAM" id="MobiDB-lite"/>
    </source>
</evidence>
<dbReference type="Proteomes" id="UP000198900">
    <property type="component" value="Unassembled WGS sequence"/>
</dbReference>
<gene>
    <name evidence="2" type="ORF">SAMN04487926_15730</name>
</gene>
<sequence length="53" mass="5740">MDDDQDATVGVVEQPQRAQVEVETGTRGLWPEAAAQGSAETEILKRTRGRDNG</sequence>